<feature type="compositionally biased region" description="Polar residues" evidence="7">
    <location>
        <begin position="466"/>
        <end position="485"/>
    </location>
</feature>
<feature type="transmembrane region" description="Helical" evidence="6">
    <location>
        <begin position="272"/>
        <end position="290"/>
    </location>
</feature>
<dbReference type="Pfam" id="PF01062">
    <property type="entry name" value="Bestrophin"/>
    <property type="match status" value="1"/>
</dbReference>
<accession>A0A0P4WBT6</accession>
<feature type="compositionally biased region" description="Basic and acidic residues" evidence="7">
    <location>
        <begin position="603"/>
        <end position="629"/>
    </location>
</feature>
<comment type="function">
    <text evidence="6">Forms chloride channels.</text>
</comment>
<keyword evidence="6" id="KW-1003">Cell membrane</keyword>
<reference evidence="8" key="1">
    <citation type="submission" date="2015-09" db="EMBL/GenBank/DDBJ databases">
        <title>Scylla olivacea transcriptome.</title>
        <authorList>
            <person name="Ikhwanuddin M."/>
        </authorList>
    </citation>
    <scope>NUCLEOTIDE SEQUENCE</scope>
</reference>
<feature type="transmembrane region" description="Helical" evidence="6">
    <location>
        <begin position="101"/>
        <end position="117"/>
    </location>
</feature>
<protein>
    <recommendedName>
        <fullName evidence="6">Bestrophin homolog</fullName>
    </recommendedName>
</protein>
<evidence type="ECO:0000256" key="5">
    <source>
        <dbReference type="ARBA" id="ARBA00034769"/>
    </source>
</evidence>
<feature type="transmembrane region" description="Helical" evidence="6">
    <location>
        <begin position="76"/>
        <end position="95"/>
    </location>
</feature>
<evidence type="ECO:0000256" key="6">
    <source>
        <dbReference type="RuleBase" id="RU363126"/>
    </source>
</evidence>
<comment type="subcellular location">
    <subcellularLocation>
        <location evidence="6">Cell membrane</location>
        <topology evidence="6">Multi-pass membrane protein</topology>
    </subcellularLocation>
    <subcellularLocation>
        <location evidence="1">Membrane</location>
    </subcellularLocation>
</comment>
<evidence type="ECO:0000256" key="2">
    <source>
        <dbReference type="ARBA" id="ARBA00022692"/>
    </source>
</evidence>
<evidence type="ECO:0000256" key="3">
    <source>
        <dbReference type="ARBA" id="ARBA00022989"/>
    </source>
</evidence>
<organism evidence="8">
    <name type="scientific">Scylla olivacea</name>
    <name type="common">Orange mud crab</name>
    <name type="synonym">Cancer olivacea</name>
    <dbReference type="NCBI Taxonomy" id="85551"/>
    <lineage>
        <taxon>Eukaryota</taxon>
        <taxon>Metazoa</taxon>
        <taxon>Ecdysozoa</taxon>
        <taxon>Arthropoda</taxon>
        <taxon>Crustacea</taxon>
        <taxon>Multicrustacea</taxon>
        <taxon>Malacostraca</taxon>
        <taxon>Eumalacostraca</taxon>
        <taxon>Eucarida</taxon>
        <taxon>Decapoda</taxon>
        <taxon>Pleocyemata</taxon>
        <taxon>Brachyura</taxon>
        <taxon>Eubrachyura</taxon>
        <taxon>Portunoidea</taxon>
        <taxon>Portunidae</taxon>
        <taxon>Portuninae</taxon>
        <taxon>Scylla</taxon>
    </lineage>
</organism>
<feature type="transmembrane region" description="Helical" evidence="6">
    <location>
        <begin position="232"/>
        <end position="251"/>
    </location>
</feature>
<feature type="compositionally biased region" description="Low complexity" evidence="7">
    <location>
        <begin position="445"/>
        <end position="465"/>
    </location>
</feature>
<feature type="region of interest" description="Disordered" evidence="7">
    <location>
        <begin position="526"/>
        <end position="550"/>
    </location>
</feature>
<feature type="region of interest" description="Disordered" evidence="7">
    <location>
        <begin position="437"/>
        <end position="488"/>
    </location>
</feature>
<name>A0A0P4WBT6_SCYOL</name>
<feature type="transmembrane region" description="Helical" evidence="6">
    <location>
        <begin position="32"/>
        <end position="55"/>
    </location>
</feature>
<dbReference type="GO" id="GO:0005254">
    <property type="term" value="F:chloride channel activity"/>
    <property type="evidence" value="ECO:0007669"/>
    <property type="project" value="UniProtKB-KW"/>
</dbReference>
<dbReference type="EMBL" id="GDRN01070546">
    <property type="protein sequence ID" value="JAI63857.1"/>
    <property type="molecule type" value="Transcribed_RNA"/>
</dbReference>
<dbReference type="GO" id="GO:0005886">
    <property type="term" value="C:plasma membrane"/>
    <property type="evidence" value="ECO:0007669"/>
    <property type="project" value="UniProtKB-SubCell"/>
</dbReference>
<feature type="region of interest" description="Disordered" evidence="7">
    <location>
        <begin position="497"/>
        <end position="516"/>
    </location>
</feature>
<dbReference type="PANTHER" id="PTHR10736">
    <property type="entry name" value="BESTROPHIN"/>
    <property type="match status" value="1"/>
</dbReference>
<sequence length="661" mass="75158">MTVTYTHEVADCKGFGNFWRLLFRWRGSVYKLVWMDLLCYIIIYTILSVVYRVVLVEEQKRMFEKVSLYCNYFSDYIPVSFVLGFYVSIVIKRWWNQYQTLMWPDSLALFVSTCMHGHDRQGRLMRRTIVRYVNLSFVLTLTMITPRAKKRFPTLDHIVEAGFMTVNEKNVFSTMVNKTPHPLYYVPLVWAGTLVSRARREGRIRDDFAVKTMMDELNNLRVKINGLISYDWISIPLVYTQVVSLSVYTFFLSTIMGRQFLDPNQNYPKNNIDFYFPIFTILQFFFYMGWLKVAESLVNPFGEDDDDFEVNWLIDRNIQVSYLIVDEMHNEHPELTQDLYWDEVFPQELPYTVAAEQYKRDPPMGSTANLRVPETEQEFIPTLEEVLEEKTEEGGEAGKTSGTPRVRRLDSARSIGSSMSGRKSSLMSVLHNKWRRGDLRSSTGSQISVRRSRMRSVSQSGSQVSDASFGSSVIKRNNTNTSFQGSDMLHMSRESLNTDINGEGRPGFLSSSPKPTRKKIIPSLATIKSSSSTSSHHSSRVHPQNDADPLVMKVSDLQVDTEVNKDDKGAGSQPRVGSPHSIADSTASAIASIFTIQTAEMQEVDKGEGVVEGSDSPREPDSNEGDAERPSSAQGPQENVAVEAAREMTSVEDAPKDENVH</sequence>
<dbReference type="PANTHER" id="PTHR10736:SF65">
    <property type="entry name" value="BESTROPHIN 1, ISOFORM C-RELATED"/>
    <property type="match status" value="1"/>
</dbReference>
<evidence type="ECO:0000256" key="7">
    <source>
        <dbReference type="SAM" id="MobiDB-lite"/>
    </source>
</evidence>
<keyword evidence="6" id="KW-0406">Ion transport</keyword>
<comment type="caution">
    <text evidence="6">Lacks conserved residue(s) required for the propagation of feature annotation.</text>
</comment>
<dbReference type="InterPro" id="IPR000615">
    <property type="entry name" value="Bestrophin"/>
</dbReference>
<dbReference type="InterPro" id="IPR021134">
    <property type="entry name" value="Bestrophin-like"/>
</dbReference>
<keyword evidence="2 6" id="KW-0812">Transmembrane</keyword>
<dbReference type="AlphaFoldDB" id="A0A0P4WBT6"/>
<evidence type="ECO:0000256" key="4">
    <source>
        <dbReference type="ARBA" id="ARBA00023136"/>
    </source>
</evidence>
<feature type="region of interest" description="Disordered" evidence="7">
    <location>
        <begin position="600"/>
        <end position="661"/>
    </location>
</feature>
<feature type="transmembrane region" description="Helical" evidence="6">
    <location>
        <begin position="129"/>
        <end position="146"/>
    </location>
</feature>
<keyword evidence="6" id="KW-0869">Chloride channel</keyword>
<dbReference type="GO" id="GO:0034707">
    <property type="term" value="C:chloride channel complex"/>
    <property type="evidence" value="ECO:0007669"/>
    <property type="project" value="UniProtKB-KW"/>
</dbReference>
<comment type="similarity">
    <text evidence="5 6">Belongs to the anion channel-forming bestrophin (TC 1.A.46) family. Calcium-sensitive chloride channel subfamily.</text>
</comment>
<keyword evidence="6" id="KW-0407">Ion channel</keyword>
<keyword evidence="6" id="KW-0868">Chloride</keyword>
<evidence type="ECO:0000313" key="8">
    <source>
        <dbReference type="EMBL" id="JAI63857.1"/>
    </source>
</evidence>
<keyword evidence="6" id="KW-0813">Transport</keyword>
<keyword evidence="4 6" id="KW-0472">Membrane</keyword>
<evidence type="ECO:0000256" key="1">
    <source>
        <dbReference type="ARBA" id="ARBA00004370"/>
    </source>
</evidence>
<keyword evidence="3 6" id="KW-1133">Transmembrane helix</keyword>
<feature type="region of interest" description="Disordered" evidence="7">
    <location>
        <begin position="563"/>
        <end position="582"/>
    </location>
</feature>
<proteinExistence type="inferred from homology"/>